<name>A0A834HKY1_RHYFE</name>
<keyword evidence="3" id="KW-1185">Reference proteome</keyword>
<gene>
    <name evidence="2" type="ORF">GWI33_000743</name>
</gene>
<dbReference type="EMBL" id="JAACXV010018655">
    <property type="protein sequence ID" value="KAF7264032.1"/>
    <property type="molecule type" value="Genomic_DNA"/>
</dbReference>
<comment type="caution">
    <text evidence="2">The sequence shown here is derived from an EMBL/GenBank/DDBJ whole genome shotgun (WGS) entry which is preliminary data.</text>
</comment>
<dbReference type="Proteomes" id="UP000625711">
    <property type="component" value="Unassembled WGS sequence"/>
</dbReference>
<protein>
    <submittedName>
        <fullName evidence="2">Uncharacterized protein</fullName>
    </submittedName>
</protein>
<feature type="region of interest" description="Disordered" evidence="1">
    <location>
        <begin position="35"/>
        <end position="91"/>
    </location>
</feature>
<evidence type="ECO:0000313" key="3">
    <source>
        <dbReference type="Proteomes" id="UP000625711"/>
    </source>
</evidence>
<accession>A0A834HKY1</accession>
<evidence type="ECO:0000313" key="2">
    <source>
        <dbReference type="EMBL" id="KAF7264032.1"/>
    </source>
</evidence>
<reference evidence="2" key="1">
    <citation type="submission" date="2020-08" db="EMBL/GenBank/DDBJ databases">
        <title>Genome sequencing and assembly of the red palm weevil Rhynchophorus ferrugineus.</title>
        <authorList>
            <person name="Dias G.B."/>
            <person name="Bergman C.M."/>
            <person name="Manee M."/>
        </authorList>
    </citation>
    <scope>NUCLEOTIDE SEQUENCE</scope>
    <source>
        <strain evidence="2">AA-2017</strain>
        <tissue evidence="2">Whole larva</tissue>
    </source>
</reference>
<feature type="compositionally biased region" description="Polar residues" evidence="1">
    <location>
        <begin position="40"/>
        <end position="51"/>
    </location>
</feature>
<feature type="compositionally biased region" description="Basic and acidic residues" evidence="1">
    <location>
        <begin position="70"/>
        <end position="91"/>
    </location>
</feature>
<evidence type="ECO:0000256" key="1">
    <source>
        <dbReference type="SAM" id="MobiDB-lite"/>
    </source>
</evidence>
<proteinExistence type="predicted"/>
<organism evidence="2 3">
    <name type="scientific">Rhynchophorus ferrugineus</name>
    <name type="common">Red palm weevil</name>
    <name type="synonym">Curculio ferrugineus</name>
    <dbReference type="NCBI Taxonomy" id="354439"/>
    <lineage>
        <taxon>Eukaryota</taxon>
        <taxon>Metazoa</taxon>
        <taxon>Ecdysozoa</taxon>
        <taxon>Arthropoda</taxon>
        <taxon>Hexapoda</taxon>
        <taxon>Insecta</taxon>
        <taxon>Pterygota</taxon>
        <taxon>Neoptera</taxon>
        <taxon>Endopterygota</taxon>
        <taxon>Coleoptera</taxon>
        <taxon>Polyphaga</taxon>
        <taxon>Cucujiformia</taxon>
        <taxon>Curculionidae</taxon>
        <taxon>Dryophthorinae</taxon>
        <taxon>Rhynchophorus</taxon>
    </lineage>
</organism>
<dbReference type="AlphaFoldDB" id="A0A834HKY1"/>
<sequence length="124" mass="14177">MNPKLVIFPRIRREFLFSFAHEINDTPTQVLVAKEKEDNPNPTNHKPSSSFRAGPFGAGSEAGPFQYLASRHDARVAPRPDATDDDDLSTRRAGKEFRKFHQYLTRNRCRRFNVSFGYDSKTCG</sequence>